<evidence type="ECO:0008006" key="4">
    <source>
        <dbReference type="Google" id="ProtNLM"/>
    </source>
</evidence>
<accession>A0ABQ5W652</accession>
<keyword evidence="1" id="KW-1133">Transmembrane helix</keyword>
<evidence type="ECO:0000313" key="2">
    <source>
        <dbReference type="EMBL" id="GLQ55353.1"/>
    </source>
</evidence>
<keyword evidence="1" id="KW-0472">Membrane</keyword>
<feature type="transmembrane region" description="Helical" evidence="1">
    <location>
        <begin position="53"/>
        <end position="75"/>
    </location>
</feature>
<name>A0ABQ5W652_9HYPH</name>
<dbReference type="EMBL" id="BSNS01000011">
    <property type="protein sequence ID" value="GLQ55353.1"/>
    <property type="molecule type" value="Genomic_DNA"/>
</dbReference>
<comment type="caution">
    <text evidence="2">The sequence shown here is derived from an EMBL/GenBank/DDBJ whole genome shotgun (WGS) entry which is preliminary data.</text>
</comment>
<proteinExistence type="predicted"/>
<sequence>METLDQRPTDAPAAEPKAWPRGKNEIRQPRLLPEVTGANIITRYWQGGYSLGVSYWVFGVLANVAAGLLAFTLSAALSPEKGYEPGVLFAFFVAFWIGLTVLVIWEFVGLWRSARRHADRRIKLGKTSIWAGLAQLTVVLGALQFAAALATNAAPQVRELHAMAFLGDPDIPANSLRLLRGATELDLTGGIKYGLATDLERVLDAAPTVRTIHLTSGGGRIGEAEKVADLIRARGLDTYVPSTCASACTLIFLAGKTRTLFDGARLGFHSTDFPGTSPEDAALADRDYVDQLIAAGVEPGFANRTIAYPPTDMWYPPGDTLLAANVVSRLDDGTTYAISGFGTDPDEADIAASFASIGVYSALEAFDPQAAAEVYAVFTRAYENGNTYVEMITEAQAVMTAAALRSYPLADDDVLVQLNVLLADQHQWLSQQDTAMCYAYSYGGGSPVEIAGRMSPQLRERQLLLNEQSFRTASPREPVNQSAVDALWAKISGYMATTLAPAEYETFTSGLPATTPQQQADYCHAAISMFRLISTLPQHEAALLMRDLLRAL</sequence>
<dbReference type="SUPFAM" id="SSF52096">
    <property type="entry name" value="ClpP/crotonase"/>
    <property type="match status" value="1"/>
</dbReference>
<dbReference type="RefSeq" id="WP_284340765.1">
    <property type="nucleotide sequence ID" value="NZ_BSNS01000011.1"/>
</dbReference>
<gene>
    <name evidence="2" type="ORF">GCM10010862_26120</name>
</gene>
<protein>
    <recommendedName>
        <fullName evidence="4">Clp protease</fullName>
    </recommendedName>
</protein>
<feature type="transmembrane region" description="Helical" evidence="1">
    <location>
        <begin position="129"/>
        <end position="150"/>
    </location>
</feature>
<evidence type="ECO:0000313" key="3">
    <source>
        <dbReference type="Proteomes" id="UP001156691"/>
    </source>
</evidence>
<keyword evidence="1" id="KW-0812">Transmembrane</keyword>
<dbReference type="Gene3D" id="3.90.226.10">
    <property type="entry name" value="2-enoyl-CoA Hydratase, Chain A, domain 1"/>
    <property type="match status" value="1"/>
</dbReference>
<dbReference type="InterPro" id="IPR029045">
    <property type="entry name" value="ClpP/crotonase-like_dom_sf"/>
</dbReference>
<organism evidence="2 3">
    <name type="scientific">Devosia nitrariae</name>
    <dbReference type="NCBI Taxonomy" id="2071872"/>
    <lineage>
        <taxon>Bacteria</taxon>
        <taxon>Pseudomonadati</taxon>
        <taxon>Pseudomonadota</taxon>
        <taxon>Alphaproteobacteria</taxon>
        <taxon>Hyphomicrobiales</taxon>
        <taxon>Devosiaceae</taxon>
        <taxon>Devosia</taxon>
    </lineage>
</organism>
<dbReference type="Proteomes" id="UP001156691">
    <property type="component" value="Unassembled WGS sequence"/>
</dbReference>
<keyword evidence="3" id="KW-1185">Reference proteome</keyword>
<reference evidence="3" key="1">
    <citation type="journal article" date="2019" name="Int. J. Syst. Evol. Microbiol.">
        <title>The Global Catalogue of Microorganisms (GCM) 10K type strain sequencing project: providing services to taxonomists for standard genome sequencing and annotation.</title>
        <authorList>
            <consortium name="The Broad Institute Genomics Platform"/>
            <consortium name="The Broad Institute Genome Sequencing Center for Infectious Disease"/>
            <person name="Wu L."/>
            <person name="Ma J."/>
        </authorList>
    </citation>
    <scope>NUCLEOTIDE SEQUENCE [LARGE SCALE GENOMIC DNA]</scope>
    <source>
        <strain evidence="3">NBRC 112416</strain>
    </source>
</reference>
<feature type="transmembrane region" description="Helical" evidence="1">
    <location>
        <begin position="87"/>
        <end position="108"/>
    </location>
</feature>
<evidence type="ECO:0000256" key="1">
    <source>
        <dbReference type="SAM" id="Phobius"/>
    </source>
</evidence>